<dbReference type="InterPro" id="IPR001193">
    <property type="entry name" value="MBTPS2"/>
</dbReference>
<evidence type="ECO:0000259" key="6">
    <source>
        <dbReference type="PROSITE" id="PS50106"/>
    </source>
</evidence>
<dbReference type="Proteomes" id="UP000198397">
    <property type="component" value="Unassembled WGS sequence"/>
</dbReference>
<name>A0A238X0P3_HALVU</name>
<dbReference type="Pfam" id="PF17820">
    <property type="entry name" value="PDZ_6"/>
    <property type="match status" value="1"/>
</dbReference>
<keyword evidence="4 5" id="KW-0472">Membrane</keyword>
<evidence type="ECO:0000313" key="8">
    <source>
        <dbReference type="Proteomes" id="UP000198397"/>
    </source>
</evidence>
<sequence>MLRIVGWPGSEFDITCRSVEPNTLPIAVAKPGSMSTLLWVLSGILAYTAVAMWLRNRGILPDSVRVSGPLTTVHTRRGREFLDRLSRPTRLWRALANLGLGGALVAMVGSFLLIVTSGISAIAAPQPAAIQQPQNFLIIPGVNEFLPLEAALEIVIGLVIAMVVHEGAHGLLCRVEGIDIESMGLVFFAFLPVGAFVEPHEETTREASRGARARMFAAGVTANTLLTIVVFALLFGPVVGAMSVAPGYAVGEVNPGSPAEDAGIVDGDRLVAVEGDPVETADEFEAAIADADREVTVTVDDGEGERVVDVDRQLQIVGSAGGNPLGVTITDRPVTVEAVNGEAVGTEREFFEVIGDDERATVETDAGAVDDDAEDATEMAIGAYIIEVQQDGPLHDAGAELGEPLTIVEIDGDRIRDDDDLAATLGEREPGTVVDVIAYTGEDERVTYEVDLAPHPDREGGFLGVNIFPGTSGLALDDFGVSEYPAGAYLELLGGDAGGAADDVPIGGLVDSPLGLVFVTLILPLGSLFGLPFNFAGFNGGVTNFFVIEGSLAILGGGVFVLANLLFWTGWINIQLALFNCLPAFPLDGGRILRMVAEAVASRLPLGDRHAAVRTVTVSSGLLMLVGLIVMIFGNQIMAALGVV</sequence>
<dbReference type="PANTHER" id="PTHR13325:SF3">
    <property type="entry name" value="MEMBRANE-BOUND TRANSCRIPTION FACTOR SITE-2 PROTEASE"/>
    <property type="match status" value="1"/>
</dbReference>
<dbReference type="Pfam" id="PF02163">
    <property type="entry name" value="Peptidase_M50"/>
    <property type="match status" value="1"/>
</dbReference>
<dbReference type="GO" id="GO:0004222">
    <property type="term" value="F:metalloendopeptidase activity"/>
    <property type="evidence" value="ECO:0007669"/>
    <property type="project" value="InterPro"/>
</dbReference>
<dbReference type="InterPro" id="IPR041489">
    <property type="entry name" value="PDZ_6"/>
</dbReference>
<gene>
    <name evidence="7" type="ORF">SAMN06264855_11240</name>
</gene>
<organism evidence="7 8">
    <name type="scientific">Halorubrum vacuolatum</name>
    <name type="common">Natronobacterium vacuolatum</name>
    <dbReference type="NCBI Taxonomy" id="63740"/>
    <lineage>
        <taxon>Archaea</taxon>
        <taxon>Methanobacteriati</taxon>
        <taxon>Methanobacteriota</taxon>
        <taxon>Stenosarchaea group</taxon>
        <taxon>Halobacteria</taxon>
        <taxon>Halobacteriales</taxon>
        <taxon>Haloferacaceae</taxon>
        <taxon>Halorubrum</taxon>
    </lineage>
</organism>
<dbReference type="AlphaFoldDB" id="A0A238X0P3"/>
<keyword evidence="3 5" id="KW-1133">Transmembrane helix</keyword>
<dbReference type="InterPro" id="IPR008915">
    <property type="entry name" value="Peptidase_M50"/>
</dbReference>
<dbReference type="SMART" id="SM00228">
    <property type="entry name" value="PDZ"/>
    <property type="match status" value="2"/>
</dbReference>
<comment type="subcellular location">
    <subcellularLocation>
        <location evidence="1">Endomembrane system</location>
        <topology evidence="1">Multi-pass membrane protein</topology>
    </subcellularLocation>
</comment>
<dbReference type="GO" id="GO:0005737">
    <property type="term" value="C:cytoplasm"/>
    <property type="evidence" value="ECO:0007669"/>
    <property type="project" value="TreeGrafter"/>
</dbReference>
<feature type="transmembrane region" description="Helical" evidence="5">
    <location>
        <begin position="94"/>
        <end position="125"/>
    </location>
</feature>
<evidence type="ECO:0000256" key="5">
    <source>
        <dbReference type="SAM" id="Phobius"/>
    </source>
</evidence>
<keyword evidence="8" id="KW-1185">Reference proteome</keyword>
<dbReference type="Gene3D" id="2.30.42.10">
    <property type="match status" value="2"/>
</dbReference>
<dbReference type="GO" id="GO:0012505">
    <property type="term" value="C:endomembrane system"/>
    <property type="evidence" value="ECO:0007669"/>
    <property type="project" value="UniProtKB-SubCell"/>
</dbReference>
<feature type="transmembrane region" description="Helical" evidence="5">
    <location>
        <begin position="145"/>
        <end position="164"/>
    </location>
</feature>
<dbReference type="CDD" id="cd06159">
    <property type="entry name" value="S2P-M50_PDZ_Arch"/>
    <property type="match status" value="1"/>
</dbReference>
<proteinExistence type="predicted"/>
<feature type="transmembrane region" description="Helical" evidence="5">
    <location>
        <begin position="545"/>
        <end position="568"/>
    </location>
</feature>
<evidence type="ECO:0000313" key="7">
    <source>
        <dbReference type="EMBL" id="SNR52525.1"/>
    </source>
</evidence>
<feature type="transmembrane region" description="Helical" evidence="5">
    <location>
        <begin position="215"/>
        <end position="236"/>
    </location>
</feature>
<evidence type="ECO:0000256" key="3">
    <source>
        <dbReference type="ARBA" id="ARBA00022989"/>
    </source>
</evidence>
<dbReference type="GO" id="GO:0031293">
    <property type="term" value="P:membrane protein intracellular domain proteolysis"/>
    <property type="evidence" value="ECO:0007669"/>
    <property type="project" value="TreeGrafter"/>
</dbReference>
<evidence type="ECO:0000256" key="4">
    <source>
        <dbReference type="ARBA" id="ARBA00023136"/>
    </source>
</evidence>
<dbReference type="PROSITE" id="PS50106">
    <property type="entry name" value="PDZ"/>
    <property type="match status" value="1"/>
</dbReference>
<reference evidence="7 8" key="1">
    <citation type="submission" date="2017-06" db="EMBL/GenBank/DDBJ databases">
        <authorList>
            <person name="Kim H.J."/>
            <person name="Triplett B.A."/>
        </authorList>
    </citation>
    <scope>NUCLEOTIDE SEQUENCE [LARGE SCALE GENOMIC DNA]</scope>
    <source>
        <strain evidence="7 8">DSM 8800</strain>
    </source>
</reference>
<feature type="domain" description="PDZ" evidence="6">
    <location>
        <begin position="247"/>
        <end position="303"/>
    </location>
</feature>
<dbReference type="InterPro" id="IPR036034">
    <property type="entry name" value="PDZ_sf"/>
</dbReference>
<evidence type="ECO:0000256" key="2">
    <source>
        <dbReference type="ARBA" id="ARBA00022692"/>
    </source>
</evidence>
<feature type="transmembrane region" description="Helical" evidence="5">
    <location>
        <begin position="36"/>
        <end position="54"/>
    </location>
</feature>
<feature type="transmembrane region" description="Helical" evidence="5">
    <location>
        <begin position="514"/>
        <end position="533"/>
    </location>
</feature>
<feature type="transmembrane region" description="Helical" evidence="5">
    <location>
        <begin position="622"/>
        <end position="643"/>
    </location>
</feature>
<dbReference type="PANTHER" id="PTHR13325">
    <property type="entry name" value="PROTEASE M50 MEMBRANE-BOUND TRANSCRIPTION FACTOR SITE 2 PROTEASE"/>
    <property type="match status" value="1"/>
</dbReference>
<dbReference type="GO" id="GO:0016020">
    <property type="term" value="C:membrane"/>
    <property type="evidence" value="ECO:0007669"/>
    <property type="project" value="InterPro"/>
</dbReference>
<accession>A0A238X0P3</accession>
<keyword evidence="2 5" id="KW-0812">Transmembrane</keyword>
<dbReference type="EMBL" id="FZNQ01000012">
    <property type="protein sequence ID" value="SNR52525.1"/>
    <property type="molecule type" value="Genomic_DNA"/>
</dbReference>
<evidence type="ECO:0000256" key="1">
    <source>
        <dbReference type="ARBA" id="ARBA00004127"/>
    </source>
</evidence>
<dbReference type="InterPro" id="IPR001478">
    <property type="entry name" value="PDZ"/>
</dbReference>
<protein>
    <submittedName>
        <fullName evidence="7">PDZ domain-containing protein</fullName>
    </submittedName>
</protein>
<dbReference type="SUPFAM" id="SSF50156">
    <property type="entry name" value="PDZ domain-like"/>
    <property type="match status" value="2"/>
</dbReference>